<feature type="compositionally biased region" description="Basic and acidic residues" evidence="1">
    <location>
        <begin position="113"/>
        <end position="128"/>
    </location>
</feature>
<name>A0AAD2FK14_9STRA</name>
<proteinExistence type="predicted"/>
<dbReference type="Gene3D" id="3.40.525.10">
    <property type="entry name" value="CRAL-TRIO lipid binding domain"/>
    <property type="match status" value="1"/>
</dbReference>
<evidence type="ECO:0000313" key="4">
    <source>
        <dbReference type="Proteomes" id="UP001295423"/>
    </source>
</evidence>
<dbReference type="Pfam" id="PF00650">
    <property type="entry name" value="CRAL_TRIO"/>
    <property type="match status" value="1"/>
</dbReference>
<organism evidence="3 4">
    <name type="scientific">Cylindrotheca closterium</name>
    <dbReference type="NCBI Taxonomy" id="2856"/>
    <lineage>
        <taxon>Eukaryota</taxon>
        <taxon>Sar</taxon>
        <taxon>Stramenopiles</taxon>
        <taxon>Ochrophyta</taxon>
        <taxon>Bacillariophyta</taxon>
        <taxon>Bacillariophyceae</taxon>
        <taxon>Bacillariophycidae</taxon>
        <taxon>Bacillariales</taxon>
        <taxon>Bacillariaceae</taxon>
        <taxon>Cylindrotheca</taxon>
    </lineage>
</organism>
<dbReference type="Proteomes" id="UP001295423">
    <property type="component" value="Unassembled WGS sequence"/>
</dbReference>
<accession>A0AAD2FK14</accession>
<sequence>MTDLVDLLKEDFADATDAEITRFALGYGKGGGRLERRKRAAAARLEAYLDWRKKFELDKEKSETGDLSDSKTWEYAVNKAWDVVISHQEAIELTKKLEAEAKLKTDDQEEATDYDKQMEEVMKEPPESKEEETEGNDDNDDDELPPTATIKRSNIDQVLFRHQLEGKSIRDKGGHTILHVLPSRIDRKVASAIIYANAFAFYLDMNLDRNSDEKITIFLDVRGGEGFPNPSPKTMLKFISTVSRVLEFNFPERLEKLIIFPVPMLARGVFQPIKLLMHGKTVNKIELISGSANRHAALPKAALEKFIDSKVLDKTEAVRLGCFKLVDNK</sequence>
<feature type="region of interest" description="Disordered" evidence="1">
    <location>
        <begin position="104"/>
        <end position="148"/>
    </location>
</feature>
<dbReference type="AlphaFoldDB" id="A0AAD2FK14"/>
<dbReference type="PROSITE" id="PS50191">
    <property type="entry name" value="CRAL_TRIO"/>
    <property type="match status" value="1"/>
</dbReference>
<dbReference type="InterPro" id="IPR001251">
    <property type="entry name" value="CRAL-TRIO_dom"/>
</dbReference>
<gene>
    <name evidence="3" type="ORF">CYCCA115_LOCUS5287</name>
</gene>
<evidence type="ECO:0000256" key="1">
    <source>
        <dbReference type="SAM" id="MobiDB-lite"/>
    </source>
</evidence>
<protein>
    <recommendedName>
        <fullName evidence="2">CRAL-TRIO domain-containing protein</fullName>
    </recommendedName>
</protein>
<evidence type="ECO:0000313" key="3">
    <source>
        <dbReference type="EMBL" id="CAJ1936631.1"/>
    </source>
</evidence>
<comment type="caution">
    <text evidence="3">The sequence shown here is derived from an EMBL/GenBank/DDBJ whole genome shotgun (WGS) entry which is preliminary data.</text>
</comment>
<feature type="compositionally biased region" description="Acidic residues" evidence="1">
    <location>
        <begin position="129"/>
        <end position="144"/>
    </location>
</feature>
<dbReference type="EMBL" id="CAKOGP040000557">
    <property type="protein sequence ID" value="CAJ1936631.1"/>
    <property type="molecule type" value="Genomic_DNA"/>
</dbReference>
<evidence type="ECO:0000259" key="2">
    <source>
        <dbReference type="PROSITE" id="PS50191"/>
    </source>
</evidence>
<keyword evidence="4" id="KW-1185">Reference proteome</keyword>
<dbReference type="CDD" id="cd00170">
    <property type="entry name" value="SEC14"/>
    <property type="match status" value="1"/>
</dbReference>
<dbReference type="SUPFAM" id="SSF52087">
    <property type="entry name" value="CRAL/TRIO domain"/>
    <property type="match status" value="1"/>
</dbReference>
<dbReference type="InterPro" id="IPR036865">
    <property type="entry name" value="CRAL-TRIO_dom_sf"/>
</dbReference>
<feature type="domain" description="CRAL-TRIO" evidence="2">
    <location>
        <begin position="152"/>
        <end position="327"/>
    </location>
</feature>
<reference evidence="3" key="1">
    <citation type="submission" date="2023-08" db="EMBL/GenBank/DDBJ databases">
        <authorList>
            <person name="Audoor S."/>
            <person name="Bilcke G."/>
        </authorList>
    </citation>
    <scope>NUCLEOTIDE SEQUENCE</scope>
</reference>